<dbReference type="Proteomes" id="UP001155077">
    <property type="component" value="Unassembled WGS sequence"/>
</dbReference>
<sequence length="249" mass="28927">MLSIFQKRTYLIDLLDGLTDFHNHILPGIDDGAKTVSESLQLINAFEEIGITKFVATPHVIGEYYPNTPQSIHTALNEVKDELQPHFKIKAAAEYMMDQHFVEIIEKKNILTVSDRNVLVEMSYFQPPLNLNEILFKLQNNSFSPILAHPERYAYLQSRSLEKFRDLKSRGCSFQLNMLSLSGHYGESIKKTAFQLLEEDLLDFICSDVHRIEHIDKIRKIRIPKKYHDQVKELADNNKKLFSTENLNY</sequence>
<dbReference type="Gene3D" id="3.20.20.140">
    <property type="entry name" value="Metal-dependent hydrolases"/>
    <property type="match status" value="1"/>
</dbReference>
<organism evidence="5 6">
    <name type="scientific">Gramella jeungdoensis</name>
    <dbReference type="NCBI Taxonomy" id="708091"/>
    <lineage>
        <taxon>Bacteria</taxon>
        <taxon>Pseudomonadati</taxon>
        <taxon>Bacteroidota</taxon>
        <taxon>Flavobacteriia</taxon>
        <taxon>Flavobacteriales</taxon>
        <taxon>Flavobacteriaceae</taxon>
        <taxon>Christiangramia</taxon>
    </lineage>
</organism>
<evidence type="ECO:0000256" key="3">
    <source>
        <dbReference type="ARBA" id="ARBA00022801"/>
    </source>
</evidence>
<evidence type="ECO:0000256" key="1">
    <source>
        <dbReference type="ARBA" id="ARBA00005750"/>
    </source>
</evidence>
<gene>
    <name evidence="5" type="ORF">NE848_13810</name>
</gene>
<comment type="catalytic activity">
    <reaction evidence="4">
        <text>O-phospho-L-tyrosyl-[protein] + H2O = L-tyrosyl-[protein] + phosphate</text>
        <dbReference type="Rhea" id="RHEA:10684"/>
        <dbReference type="Rhea" id="RHEA-COMP:10136"/>
        <dbReference type="Rhea" id="RHEA-COMP:20101"/>
        <dbReference type="ChEBI" id="CHEBI:15377"/>
        <dbReference type="ChEBI" id="CHEBI:43474"/>
        <dbReference type="ChEBI" id="CHEBI:46858"/>
        <dbReference type="ChEBI" id="CHEBI:61978"/>
        <dbReference type="EC" id="3.1.3.48"/>
    </reaction>
</comment>
<dbReference type="SUPFAM" id="SSF89550">
    <property type="entry name" value="PHP domain-like"/>
    <property type="match status" value="1"/>
</dbReference>
<comment type="similarity">
    <text evidence="1">Belongs to the metallo-dependent hydrolases superfamily. CpsB/CapC family.</text>
</comment>
<dbReference type="PANTHER" id="PTHR39181">
    <property type="entry name" value="TYROSINE-PROTEIN PHOSPHATASE YWQE"/>
    <property type="match status" value="1"/>
</dbReference>
<evidence type="ECO:0000313" key="5">
    <source>
        <dbReference type="EMBL" id="MCM8570465.1"/>
    </source>
</evidence>
<dbReference type="InterPro" id="IPR016667">
    <property type="entry name" value="Caps_polysacc_synth_CpsB/CapC"/>
</dbReference>
<dbReference type="EC" id="3.1.3.48" evidence="2"/>
<comment type="caution">
    <text evidence="5">The sequence shown here is derived from an EMBL/GenBank/DDBJ whole genome shotgun (WGS) entry which is preliminary data.</text>
</comment>
<dbReference type="RefSeq" id="WP_252114615.1">
    <property type="nucleotide sequence ID" value="NZ_JAMSCK010000005.1"/>
</dbReference>
<protein>
    <recommendedName>
        <fullName evidence="2">protein-tyrosine-phosphatase</fullName>
        <ecNumber evidence="2">3.1.3.48</ecNumber>
    </recommendedName>
</protein>
<dbReference type="EMBL" id="JAMSCK010000005">
    <property type="protein sequence ID" value="MCM8570465.1"/>
    <property type="molecule type" value="Genomic_DNA"/>
</dbReference>
<name>A0ABT0Z5H0_9FLAO</name>
<evidence type="ECO:0000256" key="4">
    <source>
        <dbReference type="ARBA" id="ARBA00051722"/>
    </source>
</evidence>
<accession>A0ABT0Z5H0</accession>
<dbReference type="InterPro" id="IPR016195">
    <property type="entry name" value="Pol/histidinol_Pase-like"/>
</dbReference>
<evidence type="ECO:0000313" key="6">
    <source>
        <dbReference type="Proteomes" id="UP001155077"/>
    </source>
</evidence>
<evidence type="ECO:0000256" key="2">
    <source>
        <dbReference type="ARBA" id="ARBA00013064"/>
    </source>
</evidence>
<dbReference type="PANTHER" id="PTHR39181:SF1">
    <property type="entry name" value="TYROSINE-PROTEIN PHOSPHATASE YWQE"/>
    <property type="match status" value="1"/>
</dbReference>
<keyword evidence="6" id="KW-1185">Reference proteome</keyword>
<dbReference type="Pfam" id="PF19567">
    <property type="entry name" value="CpsB_CapC"/>
    <property type="match status" value="1"/>
</dbReference>
<keyword evidence="3" id="KW-0378">Hydrolase</keyword>
<proteinExistence type="inferred from homology"/>
<dbReference type="PIRSF" id="PIRSF016557">
    <property type="entry name" value="Caps_synth_CpsB"/>
    <property type="match status" value="1"/>
</dbReference>
<reference evidence="5" key="1">
    <citation type="submission" date="2022-06" db="EMBL/GenBank/DDBJ databases">
        <title>Gramella sediminis sp. nov., isolated from deep-sea sediment of the Indian Ocean.</title>
        <authorList>
            <person name="Yang L."/>
        </authorList>
    </citation>
    <scope>NUCLEOTIDE SEQUENCE</scope>
    <source>
        <strain evidence="5">HMD3159</strain>
    </source>
</reference>